<accession>A0A6A5VUT3</accession>
<feature type="transmembrane region" description="Helical" evidence="7">
    <location>
        <begin position="480"/>
        <end position="502"/>
    </location>
</feature>
<feature type="transmembrane region" description="Helical" evidence="7">
    <location>
        <begin position="269"/>
        <end position="289"/>
    </location>
</feature>
<feature type="transmembrane region" description="Helical" evidence="7">
    <location>
        <begin position="514"/>
        <end position="535"/>
    </location>
</feature>
<evidence type="ECO:0000256" key="5">
    <source>
        <dbReference type="ARBA" id="ARBA00023136"/>
    </source>
</evidence>
<evidence type="ECO:0000313" key="9">
    <source>
        <dbReference type="EMBL" id="KAF1976987.1"/>
    </source>
</evidence>
<comment type="subcellular location">
    <subcellularLocation>
        <location evidence="1">Membrane</location>
        <topology evidence="1">Multi-pass membrane protein</topology>
    </subcellularLocation>
</comment>
<evidence type="ECO:0000256" key="7">
    <source>
        <dbReference type="SAM" id="Phobius"/>
    </source>
</evidence>
<gene>
    <name evidence="9" type="ORF">BU23DRAFT_578112</name>
</gene>
<keyword evidence="5 7" id="KW-0472">Membrane</keyword>
<protein>
    <submittedName>
        <fullName evidence="9">MFS general substrate transporter</fullName>
    </submittedName>
</protein>
<feature type="compositionally biased region" description="Basic and acidic residues" evidence="6">
    <location>
        <begin position="52"/>
        <end position="70"/>
    </location>
</feature>
<evidence type="ECO:0000256" key="1">
    <source>
        <dbReference type="ARBA" id="ARBA00004141"/>
    </source>
</evidence>
<organism evidence="9 10">
    <name type="scientific">Bimuria novae-zelandiae CBS 107.79</name>
    <dbReference type="NCBI Taxonomy" id="1447943"/>
    <lineage>
        <taxon>Eukaryota</taxon>
        <taxon>Fungi</taxon>
        <taxon>Dikarya</taxon>
        <taxon>Ascomycota</taxon>
        <taxon>Pezizomycotina</taxon>
        <taxon>Dothideomycetes</taxon>
        <taxon>Pleosporomycetidae</taxon>
        <taxon>Pleosporales</taxon>
        <taxon>Massarineae</taxon>
        <taxon>Didymosphaeriaceae</taxon>
        <taxon>Bimuria</taxon>
    </lineage>
</organism>
<feature type="transmembrane region" description="Helical" evidence="7">
    <location>
        <begin position="153"/>
        <end position="172"/>
    </location>
</feature>
<dbReference type="InterPro" id="IPR011701">
    <property type="entry name" value="MFS"/>
</dbReference>
<keyword evidence="4 7" id="KW-1133">Transmembrane helix</keyword>
<keyword evidence="10" id="KW-1185">Reference proteome</keyword>
<evidence type="ECO:0000256" key="6">
    <source>
        <dbReference type="SAM" id="MobiDB-lite"/>
    </source>
</evidence>
<evidence type="ECO:0000256" key="4">
    <source>
        <dbReference type="ARBA" id="ARBA00022989"/>
    </source>
</evidence>
<reference evidence="9" key="1">
    <citation type="journal article" date="2020" name="Stud. Mycol.">
        <title>101 Dothideomycetes genomes: a test case for predicting lifestyles and emergence of pathogens.</title>
        <authorList>
            <person name="Haridas S."/>
            <person name="Albert R."/>
            <person name="Binder M."/>
            <person name="Bloem J."/>
            <person name="Labutti K."/>
            <person name="Salamov A."/>
            <person name="Andreopoulos B."/>
            <person name="Baker S."/>
            <person name="Barry K."/>
            <person name="Bills G."/>
            <person name="Bluhm B."/>
            <person name="Cannon C."/>
            <person name="Castanera R."/>
            <person name="Culley D."/>
            <person name="Daum C."/>
            <person name="Ezra D."/>
            <person name="Gonzalez J."/>
            <person name="Henrissat B."/>
            <person name="Kuo A."/>
            <person name="Liang C."/>
            <person name="Lipzen A."/>
            <person name="Lutzoni F."/>
            <person name="Magnuson J."/>
            <person name="Mondo S."/>
            <person name="Nolan M."/>
            <person name="Ohm R."/>
            <person name="Pangilinan J."/>
            <person name="Park H.-J."/>
            <person name="Ramirez L."/>
            <person name="Alfaro M."/>
            <person name="Sun H."/>
            <person name="Tritt A."/>
            <person name="Yoshinaga Y."/>
            <person name="Zwiers L.-H."/>
            <person name="Turgeon B."/>
            <person name="Goodwin S."/>
            <person name="Spatafora J."/>
            <person name="Crous P."/>
            <person name="Grigoriev I."/>
        </authorList>
    </citation>
    <scope>NUCLEOTIDE SEQUENCE</scope>
    <source>
        <strain evidence="9">CBS 107.79</strain>
    </source>
</reference>
<dbReference type="SUPFAM" id="SSF103473">
    <property type="entry name" value="MFS general substrate transporter"/>
    <property type="match status" value="1"/>
</dbReference>
<dbReference type="FunFam" id="1.20.1250.20:FF:000011">
    <property type="entry name" value="MFS multidrug transporter, putative"/>
    <property type="match status" value="1"/>
</dbReference>
<feature type="transmembrane region" description="Helical" evidence="7">
    <location>
        <begin position="376"/>
        <end position="402"/>
    </location>
</feature>
<feature type="transmembrane region" description="Helical" evidence="7">
    <location>
        <begin position="210"/>
        <end position="231"/>
    </location>
</feature>
<feature type="domain" description="Major facilitator superfamily (MFS) profile" evidence="8">
    <location>
        <begin position="114"/>
        <end position="541"/>
    </location>
</feature>
<dbReference type="CDD" id="cd17323">
    <property type="entry name" value="MFS_Tpo1_MDR_like"/>
    <property type="match status" value="1"/>
</dbReference>
<proteinExistence type="inferred from homology"/>
<feature type="transmembrane region" description="Helical" evidence="7">
    <location>
        <begin position="179"/>
        <end position="198"/>
    </location>
</feature>
<dbReference type="PANTHER" id="PTHR23502:SF68">
    <property type="entry name" value="MULTIDRUG TRANSPORTER, PUTATIVE (AFU_ORTHOLOGUE AFUA_3G01120)-RELATED"/>
    <property type="match status" value="1"/>
</dbReference>
<evidence type="ECO:0000259" key="8">
    <source>
        <dbReference type="PROSITE" id="PS50850"/>
    </source>
</evidence>
<dbReference type="PANTHER" id="PTHR23502">
    <property type="entry name" value="MAJOR FACILITATOR SUPERFAMILY"/>
    <property type="match status" value="1"/>
</dbReference>
<feature type="transmembrane region" description="Helical" evidence="7">
    <location>
        <begin position="112"/>
        <end position="133"/>
    </location>
</feature>
<name>A0A6A5VUT3_9PLEO</name>
<dbReference type="InterPro" id="IPR020846">
    <property type="entry name" value="MFS_dom"/>
</dbReference>
<feature type="compositionally biased region" description="Basic residues" evidence="6">
    <location>
        <begin position="38"/>
        <end position="51"/>
    </location>
</feature>
<keyword evidence="3 7" id="KW-0812">Transmembrane</keyword>
<evidence type="ECO:0000256" key="3">
    <source>
        <dbReference type="ARBA" id="ARBA00022692"/>
    </source>
</evidence>
<feature type="transmembrane region" description="Helical" evidence="7">
    <location>
        <begin position="422"/>
        <end position="441"/>
    </location>
</feature>
<feature type="region of interest" description="Disordered" evidence="6">
    <location>
        <begin position="24"/>
        <end position="85"/>
    </location>
</feature>
<feature type="transmembrane region" description="Helical" evidence="7">
    <location>
        <begin position="447"/>
        <end position="468"/>
    </location>
</feature>
<dbReference type="AlphaFoldDB" id="A0A6A5VUT3"/>
<dbReference type="PROSITE" id="PS50850">
    <property type="entry name" value="MFS"/>
    <property type="match status" value="1"/>
</dbReference>
<dbReference type="Pfam" id="PF07690">
    <property type="entry name" value="MFS_1"/>
    <property type="match status" value="1"/>
</dbReference>
<dbReference type="GO" id="GO:0016020">
    <property type="term" value="C:membrane"/>
    <property type="evidence" value="ECO:0007669"/>
    <property type="project" value="UniProtKB-SubCell"/>
</dbReference>
<dbReference type="OrthoDB" id="5296287at2759"/>
<evidence type="ECO:0000313" key="10">
    <source>
        <dbReference type="Proteomes" id="UP000800036"/>
    </source>
</evidence>
<comment type="similarity">
    <text evidence="2">Belongs to the major facilitator superfamily.</text>
</comment>
<evidence type="ECO:0000256" key="2">
    <source>
        <dbReference type="ARBA" id="ARBA00008335"/>
    </source>
</evidence>
<dbReference type="EMBL" id="ML976664">
    <property type="protein sequence ID" value="KAF1976987.1"/>
    <property type="molecule type" value="Genomic_DNA"/>
</dbReference>
<dbReference type="Proteomes" id="UP000800036">
    <property type="component" value="Unassembled WGS sequence"/>
</dbReference>
<sequence>MAKPEMYRHPTRSEIIELAVAEGHDADIPGNAGSIHQVHSHTSRPRSLRKKHESEKPSAMAIDKDVEKGDTAGSISSDEEAADMNEEDPNVVFWDGPDDPENPLNWRETKKWGTVTLVSGITFLTPLASSMFAPGVPQVMATFNSTNDMIEQFMVSVYVLGFAFGPMIIAPLSEMYGRLPLYHSCNGLFIIFSIAAAVSTSMTQFVTFRFLMGCFGGAPMVLGGGTIADLISREQRGTAMVVWMMGPTVGPCVGPIIGGFLTEAKGWRWNFWFVAIIAGALMLMSVILMKETSAPVILERKARRLRTETNNPKLRSKLASDLSPADLFKFSIIRPAKMLTRSTVCLAMSVYIAITYTYLYILFTTFTAVFKSQYHWTGGVVGLSFLGIGLGSLIGQFGFTYFGNKTVNKHIERDDFNPEHRLYTMCVGGCLIPGGLFWYGWSVQASTHWIVPILGTGLIGFGLLMTFMPATTYLVDVFTVHAASAMAASTVLRSLCAALVPLSSSKMYKAMGYGWGNSLLGFVSLVLIPIPFLFIRYGEKIRARSTVKL</sequence>
<dbReference type="InterPro" id="IPR036259">
    <property type="entry name" value="MFS_trans_sf"/>
</dbReference>
<dbReference type="Gene3D" id="1.20.1250.20">
    <property type="entry name" value="MFS general substrate transporter like domains"/>
    <property type="match status" value="1"/>
</dbReference>
<dbReference type="GO" id="GO:0022857">
    <property type="term" value="F:transmembrane transporter activity"/>
    <property type="evidence" value="ECO:0007669"/>
    <property type="project" value="InterPro"/>
</dbReference>
<feature type="transmembrane region" description="Helical" evidence="7">
    <location>
        <begin position="344"/>
        <end position="370"/>
    </location>
</feature>
<feature type="transmembrane region" description="Helical" evidence="7">
    <location>
        <begin position="238"/>
        <end position="257"/>
    </location>
</feature>